<feature type="transmembrane region" description="Helical" evidence="1">
    <location>
        <begin position="7"/>
        <end position="27"/>
    </location>
</feature>
<evidence type="ECO:0000259" key="2">
    <source>
        <dbReference type="Pfam" id="PF02470"/>
    </source>
</evidence>
<dbReference type="Proteomes" id="UP000602057">
    <property type="component" value="Unassembled WGS sequence"/>
</dbReference>
<keyword evidence="4" id="KW-1185">Reference proteome</keyword>
<reference evidence="3" key="1">
    <citation type="journal article" date="2013" name="Int. J. Syst. Evol. Microbiol.">
        <title>Aestuariibaculum suncheonense gen. nov., sp. nov., a marine bacterium of the family Flavobacteriaceae isolated from a tidal flat and emended descriptions of the genera Gaetbulibacter and Tamlana.</title>
        <authorList>
            <person name="Jeong S.H."/>
            <person name="Park M.S."/>
            <person name="Jin H.M."/>
            <person name="Lee K."/>
            <person name="Park W."/>
            <person name="Jeon C.O."/>
        </authorList>
    </citation>
    <scope>NUCLEOTIDE SEQUENCE</scope>
    <source>
        <strain evidence="3">SC17</strain>
    </source>
</reference>
<evidence type="ECO:0000313" key="4">
    <source>
        <dbReference type="Proteomes" id="UP000602057"/>
    </source>
</evidence>
<evidence type="ECO:0000313" key="3">
    <source>
        <dbReference type="EMBL" id="MBD0835358.1"/>
    </source>
</evidence>
<feature type="domain" description="Mce/MlaD" evidence="2">
    <location>
        <begin position="45"/>
        <end position="109"/>
    </location>
</feature>
<keyword evidence="1" id="KW-0472">Membrane</keyword>
<dbReference type="AlphaFoldDB" id="A0A8J6Q5L5"/>
<keyword evidence="1" id="KW-1133">Transmembrane helix</keyword>
<reference evidence="3" key="2">
    <citation type="submission" date="2020-09" db="EMBL/GenBank/DDBJ databases">
        <authorList>
            <person name="Wu Z."/>
        </authorList>
    </citation>
    <scope>NUCLEOTIDE SEQUENCE</scope>
    <source>
        <strain evidence="3">SC17</strain>
    </source>
</reference>
<dbReference type="Pfam" id="PF02470">
    <property type="entry name" value="MlaD"/>
    <property type="match status" value="1"/>
</dbReference>
<sequence>MKISREVKTGVLVVLGIVLFIFGFNYLKGHNLLDVEDVYYTDFDYNALTKSSIVTVKGNTVGKVQDISYDFETGKTHVAFTVNPNLKFSKNSTIRMYETGLMGGNGLAILVSEEGEQAKPGDKLKSEVEMGLVTSLSKNFSGLSMDLNSTLKSADSLIVSLNKVVNDQSEQGLRHTVAQLNETLKAFEATSLHINGYLVNNKKTIEETLVNFKSTSEDLSVMMSDLKEADMGTTIASLNKTLESLQSVLASVDQGEGTLGKLLKDEGLYNNIEGATKEMEELLRDIKLHPKRYFRILSKKEIPYTNEEETN</sequence>
<keyword evidence="1" id="KW-0812">Transmembrane</keyword>
<name>A0A8J6Q5L5_9FLAO</name>
<accession>A0A8J6Q5L5</accession>
<dbReference type="EMBL" id="JACVXC010000002">
    <property type="protein sequence ID" value="MBD0835358.1"/>
    <property type="molecule type" value="Genomic_DNA"/>
</dbReference>
<dbReference type="PANTHER" id="PTHR33371:SF4">
    <property type="entry name" value="INTERMEMBRANE PHOSPHOLIPID TRANSPORT SYSTEM BINDING PROTEIN MLAD"/>
    <property type="match status" value="1"/>
</dbReference>
<dbReference type="RefSeq" id="WP_188215835.1">
    <property type="nucleotide sequence ID" value="NZ_BAABGH010000010.1"/>
</dbReference>
<gene>
    <name evidence="3" type="ORF">ICJ84_07925</name>
</gene>
<dbReference type="InterPro" id="IPR052336">
    <property type="entry name" value="MlaD_Phospholipid_Transporter"/>
</dbReference>
<dbReference type="PANTHER" id="PTHR33371">
    <property type="entry name" value="INTERMEMBRANE PHOSPHOLIPID TRANSPORT SYSTEM BINDING PROTEIN MLAD-RELATED"/>
    <property type="match status" value="1"/>
</dbReference>
<evidence type="ECO:0000256" key="1">
    <source>
        <dbReference type="SAM" id="Phobius"/>
    </source>
</evidence>
<proteinExistence type="predicted"/>
<protein>
    <submittedName>
        <fullName evidence="3">MCE family protein</fullName>
    </submittedName>
</protein>
<dbReference type="InterPro" id="IPR003399">
    <property type="entry name" value="Mce/MlaD"/>
</dbReference>
<organism evidence="3 4">
    <name type="scientific">Aestuariibaculum suncheonense</name>
    <dbReference type="NCBI Taxonomy" id="1028745"/>
    <lineage>
        <taxon>Bacteria</taxon>
        <taxon>Pseudomonadati</taxon>
        <taxon>Bacteroidota</taxon>
        <taxon>Flavobacteriia</taxon>
        <taxon>Flavobacteriales</taxon>
        <taxon>Flavobacteriaceae</taxon>
    </lineage>
</organism>
<comment type="caution">
    <text evidence="3">The sequence shown here is derived from an EMBL/GenBank/DDBJ whole genome shotgun (WGS) entry which is preliminary data.</text>
</comment>